<sequence length="1032" mass="118122">MHALSHILFNHLKRLLSAPRAFLLALLCLFWFLPAQVHSQQSYKSIPLQHELTAVDLNADENTGVLTGMIQDNDGYLWISSSRGMVIFDGHKSVLYSDDDTKLRMGSRTDSSFHYYFLRKSPKGEIHAYVIPGGKIVAIDPVKKIAQYQYEAPSSYLNFYPFEPQSNAIFYVSTNKTADSMTIVGVQRQGIPKNIFSFSKKETGELASYALVDSTHWIQTSKGILRIAYDGKKSSFYPFLNNSGITWYATSDELNFYFVEDALETIMYWNSTLASPRIFAPIPKLYQKGCNYLYVDHHKAYVGGGTQFGIIDTLTKNYENLNDQYYNLKADKLQGSLSEDMRGLGKIDGQIYFLGGKNLYRLRDIPPSVSVFKDSIPSSVANLSMRGLTEDDKHNVYASYYNGIAVKSADEDQFRSLDLIKDLDKSLYSAFSLTYYDHRIFWHSLSIDLLNGKIKQIIPNVPNGHVVQMRTGDTLWMYIWNSSHFYKYSLSSGQLDSVSIEKNPGVSVSFPFVVNDIIQSQDSSTMWLATRLDGIVVVNKNGNIIKNYSQKELGTSIEEGICDLFFHGDNLWYGCFDGLGKLNIKSGHYTLFKDPMINSDKKQNNRIVFSILPDEKNGFYLGTSNGLVYFDTLSEEFMHLDPAHPMAQNEYNRTSAFKDSRGRYYFGTTNGLYSFLPQELDFKSSEDTLRPIRLFNVSIFNGSEKKYRYLSEGLIDLKKLELNASETNIEFSFSVAEFDKNIYYSHRVVGLNDTWSDYTTDNKILMNSLPPGNYQLEVKASTGANDVKASYYTLDIFMPEYWYRKAWVIVLFIALISGLITLTIRSYFQQKLKRQKELEKLRVNISSNLHDDVGSILSGLAMQSQMMSYDMQEKDRKPMLELSDMSREAMERMRDTVWAIDARKDKYENLIDRMRDFAEKNLERKNITHEFIVEGVDGKKFINPEVRQNIYLIFKESITNIVKHSDGNHVKIIFAQNPEFLRLVIHDNGSEKNVTSSDGSGLGNMKMRAEKLHGTITIKYDEGFKVELKVKV</sequence>
<name>A0A9D7XUV1_9BACT</name>
<dbReference type="PANTHER" id="PTHR24421">
    <property type="entry name" value="NITRATE/NITRITE SENSOR PROTEIN NARX-RELATED"/>
    <property type="match status" value="1"/>
</dbReference>
<feature type="domain" description="Signal transduction histidine kinase subgroup 3 dimerisation and phosphoacceptor" evidence="11">
    <location>
        <begin position="842"/>
        <end position="900"/>
    </location>
</feature>
<evidence type="ECO:0000313" key="13">
    <source>
        <dbReference type="Proteomes" id="UP000808337"/>
    </source>
</evidence>
<dbReference type="SUPFAM" id="SSF55874">
    <property type="entry name" value="ATPase domain of HSP90 chaperone/DNA topoisomerase II/histidine kinase"/>
    <property type="match status" value="1"/>
</dbReference>
<evidence type="ECO:0000256" key="6">
    <source>
        <dbReference type="ARBA" id="ARBA00022777"/>
    </source>
</evidence>
<keyword evidence="5" id="KW-0547">Nucleotide-binding</keyword>
<keyword evidence="4" id="KW-0808">Transferase</keyword>
<dbReference type="Pfam" id="PF07730">
    <property type="entry name" value="HisKA_3"/>
    <property type="match status" value="1"/>
</dbReference>
<feature type="transmembrane region" description="Helical" evidence="9">
    <location>
        <begin position="806"/>
        <end position="828"/>
    </location>
</feature>
<evidence type="ECO:0000259" key="10">
    <source>
        <dbReference type="Pfam" id="PF07495"/>
    </source>
</evidence>
<keyword evidence="9" id="KW-0812">Transmembrane</keyword>
<dbReference type="InterPro" id="IPR011712">
    <property type="entry name" value="Sig_transdc_His_kin_sub3_dim/P"/>
</dbReference>
<gene>
    <name evidence="12" type="ORF">IPP15_17170</name>
</gene>
<comment type="caution">
    <text evidence="12">The sequence shown here is derived from an EMBL/GenBank/DDBJ whole genome shotgun (WGS) entry which is preliminary data.</text>
</comment>
<dbReference type="InterPro" id="IPR050482">
    <property type="entry name" value="Sensor_HK_TwoCompSys"/>
</dbReference>
<dbReference type="GO" id="GO:0046983">
    <property type="term" value="F:protein dimerization activity"/>
    <property type="evidence" value="ECO:0007669"/>
    <property type="project" value="InterPro"/>
</dbReference>
<evidence type="ECO:0000256" key="4">
    <source>
        <dbReference type="ARBA" id="ARBA00022679"/>
    </source>
</evidence>
<dbReference type="SUPFAM" id="SSF69322">
    <property type="entry name" value="Tricorn protease domain 2"/>
    <property type="match status" value="1"/>
</dbReference>
<keyword evidence="3" id="KW-0597">Phosphoprotein</keyword>
<keyword evidence="8" id="KW-0902">Two-component regulatory system</keyword>
<dbReference type="InterPro" id="IPR015943">
    <property type="entry name" value="WD40/YVTN_repeat-like_dom_sf"/>
</dbReference>
<dbReference type="CDD" id="cd16917">
    <property type="entry name" value="HATPase_UhpB-NarQ-NarX-like"/>
    <property type="match status" value="1"/>
</dbReference>
<dbReference type="Gene3D" id="1.20.5.1930">
    <property type="match status" value="1"/>
</dbReference>
<evidence type="ECO:0000256" key="1">
    <source>
        <dbReference type="ARBA" id="ARBA00000085"/>
    </source>
</evidence>
<dbReference type="Gene3D" id="2.60.40.10">
    <property type="entry name" value="Immunoglobulins"/>
    <property type="match status" value="1"/>
</dbReference>
<evidence type="ECO:0000256" key="7">
    <source>
        <dbReference type="ARBA" id="ARBA00022840"/>
    </source>
</evidence>
<dbReference type="AlphaFoldDB" id="A0A9D7XUV1"/>
<keyword evidence="9" id="KW-1133">Transmembrane helix</keyword>
<dbReference type="EMBL" id="JADKGY010000029">
    <property type="protein sequence ID" value="MBK9984072.1"/>
    <property type="molecule type" value="Genomic_DNA"/>
</dbReference>
<evidence type="ECO:0000313" key="12">
    <source>
        <dbReference type="EMBL" id="MBK9984072.1"/>
    </source>
</evidence>
<keyword evidence="9" id="KW-0472">Membrane</keyword>
<accession>A0A9D7XUV1</accession>
<dbReference type="GO" id="GO:0016020">
    <property type="term" value="C:membrane"/>
    <property type="evidence" value="ECO:0007669"/>
    <property type="project" value="InterPro"/>
</dbReference>
<dbReference type="Gene3D" id="3.30.565.10">
    <property type="entry name" value="Histidine kinase-like ATPase, C-terminal domain"/>
    <property type="match status" value="1"/>
</dbReference>
<evidence type="ECO:0000259" key="11">
    <source>
        <dbReference type="Pfam" id="PF07730"/>
    </source>
</evidence>
<keyword evidence="7" id="KW-0067">ATP-binding</keyword>
<reference evidence="12 13" key="1">
    <citation type="submission" date="2020-10" db="EMBL/GenBank/DDBJ databases">
        <title>Connecting structure to function with the recovery of over 1000 high-quality activated sludge metagenome-assembled genomes encoding full-length rRNA genes using long-read sequencing.</title>
        <authorList>
            <person name="Singleton C.M."/>
            <person name="Petriglieri F."/>
            <person name="Kristensen J.M."/>
            <person name="Kirkegaard R.H."/>
            <person name="Michaelsen T.Y."/>
            <person name="Andersen M.H."/>
            <person name="Karst S.M."/>
            <person name="Dueholm M.S."/>
            <person name="Nielsen P.H."/>
            <person name="Albertsen M."/>
        </authorList>
    </citation>
    <scope>NUCLEOTIDE SEQUENCE [LARGE SCALE GENOMIC DNA]</scope>
    <source>
        <strain evidence="12">Ribe_18-Q3-R11-54_MAXAC.273</strain>
    </source>
</reference>
<dbReference type="Pfam" id="PF07495">
    <property type="entry name" value="Y_Y_Y"/>
    <property type="match status" value="1"/>
</dbReference>
<protein>
    <recommendedName>
        <fullName evidence="2">histidine kinase</fullName>
        <ecNumber evidence="2">2.7.13.3</ecNumber>
    </recommendedName>
</protein>
<dbReference type="PANTHER" id="PTHR24421:SF10">
    <property type="entry name" value="NITRATE_NITRITE SENSOR PROTEIN NARQ"/>
    <property type="match status" value="1"/>
</dbReference>
<dbReference type="GO" id="GO:0000155">
    <property type="term" value="F:phosphorelay sensor kinase activity"/>
    <property type="evidence" value="ECO:0007669"/>
    <property type="project" value="InterPro"/>
</dbReference>
<proteinExistence type="predicted"/>
<evidence type="ECO:0000256" key="3">
    <source>
        <dbReference type="ARBA" id="ARBA00022553"/>
    </source>
</evidence>
<dbReference type="Gene3D" id="2.130.10.10">
    <property type="entry name" value="YVTN repeat-like/Quinoprotein amine dehydrogenase"/>
    <property type="match status" value="2"/>
</dbReference>
<evidence type="ECO:0000256" key="8">
    <source>
        <dbReference type="ARBA" id="ARBA00023012"/>
    </source>
</evidence>
<organism evidence="12 13">
    <name type="scientific">Candidatus Opimibacter skivensis</name>
    <dbReference type="NCBI Taxonomy" id="2982028"/>
    <lineage>
        <taxon>Bacteria</taxon>
        <taxon>Pseudomonadati</taxon>
        <taxon>Bacteroidota</taxon>
        <taxon>Saprospiria</taxon>
        <taxon>Saprospirales</taxon>
        <taxon>Saprospiraceae</taxon>
        <taxon>Candidatus Opimibacter</taxon>
    </lineage>
</organism>
<dbReference type="Proteomes" id="UP000808337">
    <property type="component" value="Unassembled WGS sequence"/>
</dbReference>
<evidence type="ECO:0000256" key="5">
    <source>
        <dbReference type="ARBA" id="ARBA00022741"/>
    </source>
</evidence>
<dbReference type="GO" id="GO:0005524">
    <property type="term" value="F:ATP binding"/>
    <property type="evidence" value="ECO:0007669"/>
    <property type="project" value="UniProtKB-KW"/>
</dbReference>
<dbReference type="InterPro" id="IPR013783">
    <property type="entry name" value="Ig-like_fold"/>
</dbReference>
<evidence type="ECO:0000256" key="2">
    <source>
        <dbReference type="ARBA" id="ARBA00012438"/>
    </source>
</evidence>
<dbReference type="EC" id="2.7.13.3" evidence="2"/>
<feature type="domain" description="Two component regulator three Y" evidence="10">
    <location>
        <begin position="738"/>
        <end position="796"/>
    </location>
</feature>
<keyword evidence="6" id="KW-0418">Kinase</keyword>
<evidence type="ECO:0000256" key="9">
    <source>
        <dbReference type="SAM" id="Phobius"/>
    </source>
</evidence>
<dbReference type="InterPro" id="IPR011123">
    <property type="entry name" value="Y_Y_Y"/>
</dbReference>
<dbReference type="InterPro" id="IPR036890">
    <property type="entry name" value="HATPase_C_sf"/>
</dbReference>
<comment type="catalytic activity">
    <reaction evidence="1">
        <text>ATP + protein L-histidine = ADP + protein N-phospho-L-histidine.</text>
        <dbReference type="EC" id="2.7.13.3"/>
    </reaction>
</comment>